<organism evidence="2 3">
    <name type="scientific">Zymoseptoria tritici ST99CH_1A5</name>
    <dbReference type="NCBI Taxonomy" id="1276529"/>
    <lineage>
        <taxon>Eukaryota</taxon>
        <taxon>Fungi</taxon>
        <taxon>Dikarya</taxon>
        <taxon>Ascomycota</taxon>
        <taxon>Pezizomycotina</taxon>
        <taxon>Dothideomycetes</taxon>
        <taxon>Dothideomycetidae</taxon>
        <taxon>Mycosphaerellales</taxon>
        <taxon>Mycosphaerellaceae</taxon>
        <taxon>Zymoseptoria</taxon>
    </lineage>
</organism>
<feature type="region of interest" description="Disordered" evidence="1">
    <location>
        <begin position="1"/>
        <end position="35"/>
    </location>
</feature>
<dbReference type="Proteomes" id="UP000215453">
    <property type="component" value="Chromosome 2"/>
</dbReference>
<feature type="compositionally biased region" description="Acidic residues" evidence="1">
    <location>
        <begin position="15"/>
        <end position="29"/>
    </location>
</feature>
<evidence type="ECO:0000313" key="3">
    <source>
        <dbReference type="Proteomes" id="UP000215453"/>
    </source>
</evidence>
<protein>
    <submittedName>
        <fullName evidence="2">Uncharacterized protein</fullName>
    </submittedName>
</protein>
<dbReference type="AlphaFoldDB" id="A0A1Y6LBQ3"/>
<reference evidence="2 3" key="1">
    <citation type="submission" date="2016-10" db="EMBL/GenBank/DDBJ databases">
        <authorList>
            <person name="Varghese N."/>
        </authorList>
    </citation>
    <scope>NUCLEOTIDE SEQUENCE [LARGE SCALE GENOMIC DNA]</scope>
</reference>
<accession>A0A1Y6LBQ3</accession>
<name>A0A1Y6LBQ3_ZYMTR</name>
<evidence type="ECO:0000256" key="1">
    <source>
        <dbReference type="SAM" id="MobiDB-lite"/>
    </source>
</evidence>
<gene>
    <name evidence="2" type="ORF">ZT1A5_G3365</name>
</gene>
<evidence type="ECO:0000313" key="2">
    <source>
        <dbReference type="EMBL" id="SMY21927.1"/>
    </source>
</evidence>
<proteinExistence type="predicted"/>
<dbReference type="EMBL" id="LT882677">
    <property type="protein sequence ID" value="SMY21927.1"/>
    <property type="molecule type" value="Genomic_DNA"/>
</dbReference>
<sequence>MSEDGNSEYDLNTSSDEDSDQDFGEDEADGLAADGSIAGEILINDYWNPDDYDAIDLDQVKKPDPVDADDVARFQERVRDGVDAGEGEFVAKPSFELLAMVITMGMRSDMHSGTRSAPERGVESHIG</sequence>